<comment type="caution">
    <text evidence="1">The sequence shown here is derived from an EMBL/GenBank/DDBJ whole genome shotgun (WGS) entry which is preliminary data.</text>
</comment>
<keyword evidence="2" id="KW-1185">Reference proteome</keyword>
<evidence type="ECO:0000313" key="2">
    <source>
        <dbReference type="Proteomes" id="UP000237000"/>
    </source>
</evidence>
<gene>
    <name evidence="1" type="ORF">TorRG33x02_110360</name>
</gene>
<dbReference type="EMBL" id="JXTC01000060">
    <property type="protein sequence ID" value="PON93130.1"/>
    <property type="molecule type" value="Genomic_DNA"/>
</dbReference>
<sequence length="35" mass="3839">MDRLGGFNCIQNQTNGVLALLYYLGDDYGVPTVMS</sequence>
<proteinExistence type="predicted"/>
<dbReference type="Proteomes" id="UP000237000">
    <property type="component" value="Unassembled WGS sequence"/>
</dbReference>
<name>A0A2P5F5R5_TREOI</name>
<evidence type="ECO:0000313" key="1">
    <source>
        <dbReference type="EMBL" id="PON93130.1"/>
    </source>
</evidence>
<reference evidence="2" key="1">
    <citation type="submission" date="2016-06" db="EMBL/GenBank/DDBJ databases">
        <title>Parallel loss of symbiosis genes in relatives of nitrogen-fixing non-legume Parasponia.</title>
        <authorList>
            <person name="Van Velzen R."/>
            <person name="Holmer R."/>
            <person name="Bu F."/>
            <person name="Rutten L."/>
            <person name="Van Zeijl A."/>
            <person name="Liu W."/>
            <person name="Santuari L."/>
            <person name="Cao Q."/>
            <person name="Sharma T."/>
            <person name="Shen D."/>
            <person name="Roswanjaya Y."/>
            <person name="Wardhani T."/>
            <person name="Kalhor M.S."/>
            <person name="Jansen J."/>
            <person name="Van den Hoogen J."/>
            <person name="Gungor B."/>
            <person name="Hartog M."/>
            <person name="Hontelez J."/>
            <person name="Verver J."/>
            <person name="Yang W.-C."/>
            <person name="Schijlen E."/>
            <person name="Repin R."/>
            <person name="Schilthuizen M."/>
            <person name="Schranz E."/>
            <person name="Heidstra R."/>
            <person name="Miyata K."/>
            <person name="Fedorova E."/>
            <person name="Kohlen W."/>
            <person name="Bisseling T."/>
            <person name="Smit S."/>
            <person name="Geurts R."/>
        </authorList>
    </citation>
    <scope>NUCLEOTIDE SEQUENCE [LARGE SCALE GENOMIC DNA]</scope>
    <source>
        <strain evidence="2">cv. RG33-2</strain>
    </source>
</reference>
<protein>
    <submittedName>
        <fullName evidence="1">Uncharacterized protein</fullName>
    </submittedName>
</protein>
<dbReference type="AlphaFoldDB" id="A0A2P5F5R5"/>
<dbReference type="InParanoid" id="A0A2P5F5R5"/>
<accession>A0A2P5F5R5</accession>
<organism evidence="1 2">
    <name type="scientific">Trema orientale</name>
    <name type="common">Charcoal tree</name>
    <name type="synonym">Celtis orientalis</name>
    <dbReference type="NCBI Taxonomy" id="63057"/>
    <lineage>
        <taxon>Eukaryota</taxon>
        <taxon>Viridiplantae</taxon>
        <taxon>Streptophyta</taxon>
        <taxon>Embryophyta</taxon>
        <taxon>Tracheophyta</taxon>
        <taxon>Spermatophyta</taxon>
        <taxon>Magnoliopsida</taxon>
        <taxon>eudicotyledons</taxon>
        <taxon>Gunneridae</taxon>
        <taxon>Pentapetalae</taxon>
        <taxon>rosids</taxon>
        <taxon>fabids</taxon>
        <taxon>Rosales</taxon>
        <taxon>Cannabaceae</taxon>
        <taxon>Trema</taxon>
    </lineage>
</organism>